<keyword evidence="4 8" id="KW-0949">S-adenosyl-L-methionine</keyword>
<dbReference type="PROSITE" id="PS51449">
    <property type="entry name" value="MTTASE_N"/>
    <property type="match status" value="1"/>
</dbReference>
<dbReference type="NCBIfam" id="TIGR00089">
    <property type="entry name" value="MiaB/RimO family radical SAM methylthiotransferase"/>
    <property type="match status" value="1"/>
</dbReference>
<feature type="binding site" evidence="8">
    <location>
        <position position="49"/>
    </location>
    <ligand>
        <name>[4Fe-4S] cluster</name>
        <dbReference type="ChEBI" id="CHEBI:49883"/>
        <label>1</label>
    </ligand>
</feature>
<dbReference type="FunFam" id="3.80.30.20:FF:000001">
    <property type="entry name" value="tRNA-2-methylthio-N(6)-dimethylallyladenosine synthase 2"/>
    <property type="match status" value="1"/>
</dbReference>
<feature type="domain" description="TRAM" evidence="9">
    <location>
        <begin position="366"/>
        <end position="439"/>
    </location>
</feature>
<evidence type="ECO:0000259" key="11">
    <source>
        <dbReference type="PROSITE" id="PS51918"/>
    </source>
</evidence>
<evidence type="ECO:0000313" key="13">
    <source>
        <dbReference type="Proteomes" id="UP000823597"/>
    </source>
</evidence>
<dbReference type="AlphaFoldDB" id="A0A9D9N9J4"/>
<evidence type="ECO:0000256" key="8">
    <source>
        <dbReference type="HAMAP-Rule" id="MF_01865"/>
    </source>
</evidence>
<dbReference type="PANTHER" id="PTHR43837:SF1">
    <property type="entry name" value="RIBOSOMAL PROTEIN US12 METHYLTHIOTRANSFERASE RIMO"/>
    <property type="match status" value="1"/>
</dbReference>
<dbReference type="SFLD" id="SFLDG01061">
    <property type="entry name" value="methylthiotransferase"/>
    <property type="match status" value="1"/>
</dbReference>
<gene>
    <name evidence="8 12" type="primary">rimO</name>
    <name evidence="12" type="ORF">IAB93_05045</name>
</gene>
<dbReference type="InterPro" id="IPR038135">
    <property type="entry name" value="Methylthiotransferase_N_sf"/>
</dbReference>
<organism evidence="12 13">
    <name type="scientific">Candidatus Merdivivens pullistercoris</name>
    <dbReference type="NCBI Taxonomy" id="2840873"/>
    <lineage>
        <taxon>Bacteria</taxon>
        <taxon>Pseudomonadati</taxon>
        <taxon>Bacteroidota</taxon>
        <taxon>Bacteroidia</taxon>
        <taxon>Bacteroidales</taxon>
        <taxon>Muribaculaceae</taxon>
        <taxon>Muribaculaceae incertae sedis</taxon>
        <taxon>Candidatus Merdivivens</taxon>
    </lineage>
</organism>
<dbReference type="PROSITE" id="PS01278">
    <property type="entry name" value="MTTASE_RADICAL"/>
    <property type="match status" value="1"/>
</dbReference>
<dbReference type="InterPro" id="IPR007197">
    <property type="entry name" value="rSAM"/>
</dbReference>
<keyword evidence="5 8" id="KW-0479">Metal-binding</keyword>
<dbReference type="SUPFAM" id="SSF102114">
    <property type="entry name" value="Radical SAM enzymes"/>
    <property type="match status" value="1"/>
</dbReference>
<dbReference type="SFLD" id="SFLDG01082">
    <property type="entry name" value="B12-binding_domain_containing"/>
    <property type="match status" value="1"/>
</dbReference>
<keyword evidence="3 8" id="KW-0808">Transferase</keyword>
<comment type="caution">
    <text evidence="12">The sequence shown here is derived from an EMBL/GenBank/DDBJ whole genome shotgun (WGS) entry which is preliminary data.</text>
</comment>
<dbReference type="SMART" id="SM00729">
    <property type="entry name" value="Elp3"/>
    <property type="match status" value="1"/>
</dbReference>
<dbReference type="SFLD" id="SFLDF00274">
    <property type="entry name" value="ribosomal_protein_S12_methylth"/>
    <property type="match status" value="1"/>
</dbReference>
<sequence>MRSVKIITLGCSKNRVDSEHLMRQLQAASFEIVPEDGDRPVDTVVLNTCAFIQDAKEESIAAIFDAIDRKNRGEVSHVYVFGCLSQRYGAELRGMIPEVDGFFGASGADLVSLAGALGAGYDKSLSLQRMLTTPSHYAYLKISEGCDRKCAYCAIPGIRGRHVSVPMEDLVEEARMLAAKGVRELIVIAQDTTYYGIDLYGKRMIAPLLHRLSGIDGIEWIRLHYSYPNSFPEDLIDEMASNPKICKYLDIPLQHSSDKVLEKMRRNITCDETVALIGKLRERIPGIVLRTTLIVGHPGEGKREFAGLLDFVGNMRFERLGAFAYSEEEGTYGAENYKDTVSRKEKQRRLDELMSLQREISAAFNASRVGTVVKVIADSVSDGYYICRSMYESPEVDGEILVKIPENESGGAVCERIGRFFEVKIFRADDYDLYAQVLDQVRE</sequence>
<dbReference type="GO" id="GO:0005840">
    <property type="term" value="C:ribosome"/>
    <property type="evidence" value="ECO:0007669"/>
    <property type="project" value="UniProtKB-KW"/>
</dbReference>
<dbReference type="EMBL" id="JADIME010000051">
    <property type="protein sequence ID" value="MBO8465347.1"/>
    <property type="molecule type" value="Genomic_DNA"/>
</dbReference>
<evidence type="ECO:0000259" key="9">
    <source>
        <dbReference type="PROSITE" id="PS50926"/>
    </source>
</evidence>
<comment type="catalytic activity">
    <reaction evidence="8">
        <text>L-aspartate(89)-[ribosomal protein uS12]-hydrogen + (sulfur carrier)-SH + AH2 + 2 S-adenosyl-L-methionine = 3-methylsulfanyl-L-aspartate(89)-[ribosomal protein uS12]-hydrogen + (sulfur carrier)-H + 5'-deoxyadenosine + L-methionine + A + S-adenosyl-L-homocysteine + 2 H(+)</text>
        <dbReference type="Rhea" id="RHEA:37087"/>
        <dbReference type="Rhea" id="RHEA-COMP:10460"/>
        <dbReference type="Rhea" id="RHEA-COMP:10461"/>
        <dbReference type="Rhea" id="RHEA-COMP:14737"/>
        <dbReference type="Rhea" id="RHEA-COMP:14739"/>
        <dbReference type="ChEBI" id="CHEBI:13193"/>
        <dbReference type="ChEBI" id="CHEBI:15378"/>
        <dbReference type="ChEBI" id="CHEBI:17319"/>
        <dbReference type="ChEBI" id="CHEBI:17499"/>
        <dbReference type="ChEBI" id="CHEBI:29917"/>
        <dbReference type="ChEBI" id="CHEBI:29961"/>
        <dbReference type="ChEBI" id="CHEBI:57844"/>
        <dbReference type="ChEBI" id="CHEBI:57856"/>
        <dbReference type="ChEBI" id="CHEBI:59789"/>
        <dbReference type="ChEBI" id="CHEBI:64428"/>
        <dbReference type="ChEBI" id="CHEBI:73599"/>
        <dbReference type="EC" id="2.8.4.4"/>
    </reaction>
</comment>
<dbReference type="PROSITE" id="PS51918">
    <property type="entry name" value="RADICAL_SAM"/>
    <property type="match status" value="1"/>
</dbReference>
<dbReference type="GO" id="GO:0005829">
    <property type="term" value="C:cytosol"/>
    <property type="evidence" value="ECO:0007669"/>
    <property type="project" value="TreeGrafter"/>
</dbReference>
<feature type="domain" description="MTTase N-terminal" evidence="10">
    <location>
        <begin position="2"/>
        <end position="119"/>
    </location>
</feature>
<dbReference type="GO" id="GO:0006400">
    <property type="term" value="P:tRNA modification"/>
    <property type="evidence" value="ECO:0007669"/>
    <property type="project" value="InterPro"/>
</dbReference>
<keyword evidence="12" id="KW-0689">Ribosomal protein</keyword>
<evidence type="ECO:0000256" key="1">
    <source>
        <dbReference type="ARBA" id="ARBA00022485"/>
    </source>
</evidence>
<dbReference type="InterPro" id="IPR002792">
    <property type="entry name" value="TRAM_dom"/>
</dbReference>
<dbReference type="Proteomes" id="UP000823597">
    <property type="component" value="Unassembled WGS sequence"/>
</dbReference>
<dbReference type="GO" id="GO:0035599">
    <property type="term" value="F:aspartic acid methylthiotransferase activity"/>
    <property type="evidence" value="ECO:0007669"/>
    <property type="project" value="TreeGrafter"/>
</dbReference>
<dbReference type="InterPro" id="IPR058240">
    <property type="entry name" value="rSAM_sf"/>
</dbReference>
<dbReference type="Pfam" id="PF04055">
    <property type="entry name" value="Radical_SAM"/>
    <property type="match status" value="1"/>
</dbReference>
<keyword evidence="6 8" id="KW-0408">Iron</keyword>
<feature type="binding site" evidence="8">
    <location>
        <position position="150"/>
    </location>
    <ligand>
        <name>[4Fe-4S] cluster</name>
        <dbReference type="ChEBI" id="CHEBI:49883"/>
        <label>2</label>
        <note>4Fe-4S-S-AdoMet</note>
    </ligand>
</feature>
<comment type="subcellular location">
    <subcellularLocation>
        <location evidence="8">Cytoplasm</location>
    </subcellularLocation>
</comment>
<name>A0A9D9N9J4_9BACT</name>
<keyword evidence="7 8" id="KW-0411">Iron-sulfur</keyword>
<dbReference type="Pfam" id="PF00919">
    <property type="entry name" value="UPF0004"/>
    <property type="match status" value="1"/>
</dbReference>
<dbReference type="PANTHER" id="PTHR43837">
    <property type="entry name" value="RIBOSOMAL PROTEIN S12 METHYLTHIOTRANSFERASE RIMO"/>
    <property type="match status" value="1"/>
</dbReference>
<dbReference type="NCBIfam" id="TIGR01125">
    <property type="entry name" value="30S ribosomal protein S12 methylthiotransferase RimO"/>
    <property type="match status" value="1"/>
</dbReference>
<dbReference type="InterPro" id="IPR013848">
    <property type="entry name" value="Methylthiotransferase_N"/>
</dbReference>
<dbReference type="InterPro" id="IPR005839">
    <property type="entry name" value="Methylthiotransferase"/>
</dbReference>
<dbReference type="InterPro" id="IPR023404">
    <property type="entry name" value="rSAM_horseshoe"/>
</dbReference>
<feature type="binding site" evidence="8">
    <location>
        <position position="11"/>
    </location>
    <ligand>
        <name>[4Fe-4S] cluster</name>
        <dbReference type="ChEBI" id="CHEBI:49883"/>
        <label>1</label>
    </ligand>
</feature>
<evidence type="ECO:0000256" key="2">
    <source>
        <dbReference type="ARBA" id="ARBA00022490"/>
    </source>
</evidence>
<reference evidence="12" key="1">
    <citation type="submission" date="2020-10" db="EMBL/GenBank/DDBJ databases">
        <authorList>
            <person name="Gilroy R."/>
        </authorList>
    </citation>
    <scope>NUCLEOTIDE SEQUENCE</scope>
    <source>
        <strain evidence="12">10037</strain>
    </source>
</reference>
<evidence type="ECO:0000256" key="3">
    <source>
        <dbReference type="ARBA" id="ARBA00022679"/>
    </source>
</evidence>
<dbReference type="GO" id="GO:0051539">
    <property type="term" value="F:4 iron, 4 sulfur cluster binding"/>
    <property type="evidence" value="ECO:0007669"/>
    <property type="project" value="UniProtKB-UniRule"/>
</dbReference>
<feature type="domain" description="Radical SAM core" evidence="11">
    <location>
        <begin position="132"/>
        <end position="363"/>
    </location>
</feature>
<keyword evidence="2 8" id="KW-0963">Cytoplasm</keyword>
<reference evidence="12" key="2">
    <citation type="journal article" date="2021" name="PeerJ">
        <title>Extensive microbial diversity within the chicken gut microbiome revealed by metagenomics and culture.</title>
        <authorList>
            <person name="Gilroy R."/>
            <person name="Ravi A."/>
            <person name="Getino M."/>
            <person name="Pursley I."/>
            <person name="Horton D.L."/>
            <person name="Alikhan N.F."/>
            <person name="Baker D."/>
            <person name="Gharbi K."/>
            <person name="Hall N."/>
            <person name="Watson M."/>
            <person name="Adriaenssens E.M."/>
            <person name="Foster-Nyarko E."/>
            <person name="Jarju S."/>
            <person name="Secka A."/>
            <person name="Antonio M."/>
            <person name="Oren A."/>
            <person name="Chaudhuri R.R."/>
            <person name="La Ragione R."/>
            <person name="Hildebrand F."/>
            <person name="Pallen M.J."/>
        </authorList>
    </citation>
    <scope>NUCLEOTIDE SEQUENCE</scope>
    <source>
        <strain evidence="12">10037</strain>
    </source>
</reference>
<dbReference type="SFLD" id="SFLDS00029">
    <property type="entry name" value="Radical_SAM"/>
    <property type="match status" value="1"/>
</dbReference>
<accession>A0A9D9N9J4</accession>
<comment type="similarity">
    <text evidence="8">Belongs to the methylthiotransferase family. RimO subfamily.</text>
</comment>
<dbReference type="GO" id="GO:0046872">
    <property type="term" value="F:metal ion binding"/>
    <property type="evidence" value="ECO:0007669"/>
    <property type="project" value="UniProtKB-KW"/>
</dbReference>
<evidence type="ECO:0000256" key="7">
    <source>
        <dbReference type="ARBA" id="ARBA00023014"/>
    </source>
</evidence>
<feature type="binding site" evidence="8">
    <location>
        <position position="153"/>
    </location>
    <ligand>
        <name>[4Fe-4S] cluster</name>
        <dbReference type="ChEBI" id="CHEBI:49883"/>
        <label>2</label>
        <note>4Fe-4S-S-AdoMet</note>
    </ligand>
</feature>
<feature type="binding site" evidence="8">
    <location>
        <position position="146"/>
    </location>
    <ligand>
        <name>[4Fe-4S] cluster</name>
        <dbReference type="ChEBI" id="CHEBI:49883"/>
        <label>2</label>
        <note>4Fe-4S-S-AdoMet</note>
    </ligand>
</feature>
<feature type="binding site" evidence="8">
    <location>
        <position position="83"/>
    </location>
    <ligand>
        <name>[4Fe-4S] cluster</name>
        <dbReference type="ChEBI" id="CHEBI:49883"/>
        <label>1</label>
    </ligand>
</feature>
<dbReference type="Gene3D" id="2.40.50.140">
    <property type="entry name" value="Nucleic acid-binding proteins"/>
    <property type="match status" value="1"/>
</dbReference>
<evidence type="ECO:0000259" key="10">
    <source>
        <dbReference type="PROSITE" id="PS51449"/>
    </source>
</evidence>
<evidence type="ECO:0000256" key="4">
    <source>
        <dbReference type="ARBA" id="ARBA00022691"/>
    </source>
</evidence>
<keyword evidence="12" id="KW-0687">Ribonucleoprotein</keyword>
<evidence type="ECO:0000256" key="6">
    <source>
        <dbReference type="ARBA" id="ARBA00023004"/>
    </source>
</evidence>
<dbReference type="PROSITE" id="PS50926">
    <property type="entry name" value="TRAM"/>
    <property type="match status" value="1"/>
</dbReference>
<dbReference type="Pfam" id="PF18693">
    <property type="entry name" value="TRAM_2"/>
    <property type="match status" value="1"/>
</dbReference>
<evidence type="ECO:0000313" key="12">
    <source>
        <dbReference type="EMBL" id="MBO8465347.1"/>
    </source>
</evidence>
<comment type="function">
    <text evidence="8">Catalyzes the methylthiolation of an aspartic acid residue of ribosomal protein uS12.</text>
</comment>
<dbReference type="Gene3D" id="3.80.30.20">
    <property type="entry name" value="tm_1862 like domain"/>
    <property type="match status" value="1"/>
</dbReference>
<dbReference type="Gene3D" id="3.40.50.12160">
    <property type="entry name" value="Methylthiotransferase, N-terminal domain"/>
    <property type="match status" value="1"/>
</dbReference>
<dbReference type="InterPro" id="IPR012340">
    <property type="entry name" value="NA-bd_OB-fold"/>
</dbReference>
<dbReference type="InterPro" id="IPR006638">
    <property type="entry name" value="Elp3/MiaA/NifB-like_rSAM"/>
</dbReference>
<dbReference type="HAMAP" id="MF_01865">
    <property type="entry name" value="MTTase_RimO"/>
    <property type="match status" value="1"/>
</dbReference>
<proteinExistence type="inferred from homology"/>
<dbReference type="EC" id="2.8.4.4" evidence="8"/>
<keyword evidence="1 8" id="KW-0004">4Fe-4S</keyword>
<dbReference type="GO" id="GO:0103039">
    <property type="term" value="F:protein methylthiotransferase activity"/>
    <property type="evidence" value="ECO:0007669"/>
    <property type="project" value="UniProtKB-EC"/>
</dbReference>
<evidence type="ECO:0000256" key="5">
    <source>
        <dbReference type="ARBA" id="ARBA00022723"/>
    </source>
</evidence>
<comment type="cofactor">
    <cofactor evidence="8">
        <name>[4Fe-4S] cluster</name>
        <dbReference type="ChEBI" id="CHEBI:49883"/>
    </cofactor>
    <text evidence="8">Binds 2 [4Fe-4S] clusters. One cluster is coordinated with 3 cysteines and an exchangeable S-adenosyl-L-methionine.</text>
</comment>
<dbReference type="InterPro" id="IPR020612">
    <property type="entry name" value="Methylthiotransferase_CS"/>
</dbReference>
<dbReference type="CDD" id="cd01335">
    <property type="entry name" value="Radical_SAM"/>
    <property type="match status" value="1"/>
</dbReference>
<dbReference type="InterPro" id="IPR005840">
    <property type="entry name" value="Ribosomal_uS12_MeSTrfase_RimO"/>
</dbReference>
<protein>
    <recommendedName>
        <fullName evidence="8">Ribosomal protein uS12 methylthiotransferase RimO</fullName>
        <shortName evidence="8">uS12 MTTase</shortName>
        <shortName evidence="8">uS12 methylthiotransferase</shortName>
        <ecNumber evidence="8">2.8.4.4</ecNumber>
    </recommendedName>
    <alternativeName>
        <fullName evidence="8">Ribosomal protein uS12 (aspartate-C(3))-methylthiotransferase</fullName>
    </alternativeName>
    <alternativeName>
        <fullName evidence="8">Ribosome maturation factor RimO</fullName>
    </alternativeName>
</protein>